<organism evidence="2 3">
    <name type="scientific">Yinghuangia aomiensis</name>
    <dbReference type="NCBI Taxonomy" id="676205"/>
    <lineage>
        <taxon>Bacteria</taxon>
        <taxon>Bacillati</taxon>
        <taxon>Actinomycetota</taxon>
        <taxon>Actinomycetes</taxon>
        <taxon>Kitasatosporales</taxon>
        <taxon>Streptomycetaceae</taxon>
        <taxon>Yinghuangia</taxon>
    </lineage>
</organism>
<name>A0ABP9I194_9ACTN</name>
<reference evidence="3" key="1">
    <citation type="journal article" date="2019" name="Int. J. Syst. Evol. Microbiol.">
        <title>The Global Catalogue of Microorganisms (GCM) 10K type strain sequencing project: providing services to taxonomists for standard genome sequencing and annotation.</title>
        <authorList>
            <consortium name="The Broad Institute Genomics Platform"/>
            <consortium name="The Broad Institute Genome Sequencing Center for Infectious Disease"/>
            <person name="Wu L."/>
            <person name="Ma J."/>
        </authorList>
    </citation>
    <scope>NUCLEOTIDE SEQUENCE [LARGE SCALE GENOMIC DNA]</scope>
    <source>
        <strain evidence="3">JCM 17986</strain>
    </source>
</reference>
<proteinExistence type="predicted"/>
<dbReference type="RefSeq" id="WP_345679238.1">
    <property type="nucleotide sequence ID" value="NZ_BAABHS010000029.1"/>
</dbReference>
<dbReference type="CDD" id="cd08244">
    <property type="entry name" value="MDR_enoyl_red"/>
    <property type="match status" value="1"/>
</dbReference>
<dbReference type="PANTHER" id="PTHR43677">
    <property type="entry name" value="SHORT-CHAIN DEHYDROGENASE/REDUCTASE"/>
    <property type="match status" value="1"/>
</dbReference>
<evidence type="ECO:0000313" key="2">
    <source>
        <dbReference type="EMBL" id="GAA4984872.1"/>
    </source>
</evidence>
<dbReference type="SUPFAM" id="SSF50129">
    <property type="entry name" value="GroES-like"/>
    <property type="match status" value="1"/>
</dbReference>
<dbReference type="Gene3D" id="3.90.180.10">
    <property type="entry name" value="Medium-chain alcohol dehydrogenases, catalytic domain"/>
    <property type="match status" value="1"/>
</dbReference>
<dbReference type="InterPro" id="IPR036291">
    <property type="entry name" value="NAD(P)-bd_dom_sf"/>
</dbReference>
<dbReference type="PANTHER" id="PTHR43677:SF4">
    <property type="entry name" value="QUINONE OXIDOREDUCTASE-LIKE PROTEIN 2"/>
    <property type="match status" value="1"/>
</dbReference>
<sequence length="323" mass="33010">MRAVFVTRFGGPEVMVLREAPDPVPGAGQVLVDVAFAGVTFVETQIRAGTDRWHERPELPFVPGGMVAGRVGAVGDGADSAWVGRRVLAGTGETGGFAERAVADAGELIPVPDGLDLSVALALHTDGSTALGLVEGAQIKPDDWVLVEAAAGGVGSILVQLAAAAGAHVVAAARGTRKLDAARALGAAAVVDYSEPGWAERVREVTGGGPDVVFDGVGGAIGRAAFEVIARGGRFSVHGASSGEPTVVDPNEAHDRGVRVLALDQLFTFGPRMHGWAEEIMAAAAAGRVRPMVGQTFPLDRAAAAHAAIESRQALGKTLITMN</sequence>
<evidence type="ECO:0000313" key="3">
    <source>
        <dbReference type="Proteomes" id="UP001500466"/>
    </source>
</evidence>
<dbReference type="InterPro" id="IPR051397">
    <property type="entry name" value="Zn-ADH-like_protein"/>
</dbReference>
<comment type="caution">
    <text evidence="2">The sequence shown here is derived from an EMBL/GenBank/DDBJ whole genome shotgun (WGS) entry which is preliminary data.</text>
</comment>
<protein>
    <submittedName>
        <fullName evidence="2">Zinc-binding dehydrogenase</fullName>
    </submittedName>
</protein>
<dbReference type="Pfam" id="PF08240">
    <property type="entry name" value="ADH_N"/>
    <property type="match status" value="1"/>
</dbReference>
<dbReference type="EMBL" id="BAABHS010000029">
    <property type="protein sequence ID" value="GAA4984872.1"/>
    <property type="molecule type" value="Genomic_DNA"/>
</dbReference>
<dbReference type="InterPro" id="IPR013149">
    <property type="entry name" value="ADH-like_C"/>
</dbReference>
<keyword evidence="3" id="KW-1185">Reference proteome</keyword>
<dbReference type="Pfam" id="PF00107">
    <property type="entry name" value="ADH_zinc_N"/>
    <property type="match status" value="1"/>
</dbReference>
<dbReference type="Gene3D" id="3.40.50.720">
    <property type="entry name" value="NAD(P)-binding Rossmann-like Domain"/>
    <property type="match status" value="1"/>
</dbReference>
<dbReference type="InterPro" id="IPR011032">
    <property type="entry name" value="GroES-like_sf"/>
</dbReference>
<dbReference type="InterPro" id="IPR020843">
    <property type="entry name" value="ER"/>
</dbReference>
<dbReference type="SUPFAM" id="SSF51735">
    <property type="entry name" value="NAD(P)-binding Rossmann-fold domains"/>
    <property type="match status" value="1"/>
</dbReference>
<gene>
    <name evidence="2" type="ORF">GCM10023205_63880</name>
</gene>
<dbReference type="Proteomes" id="UP001500466">
    <property type="component" value="Unassembled WGS sequence"/>
</dbReference>
<accession>A0ABP9I194</accession>
<evidence type="ECO:0000259" key="1">
    <source>
        <dbReference type="SMART" id="SM00829"/>
    </source>
</evidence>
<dbReference type="SMART" id="SM00829">
    <property type="entry name" value="PKS_ER"/>
    <property type="match status" value="1"/>
</dbReference>
<dbReference type="InterPro" id="IPR013154">
    <property type="entry name" value="ADH-like_N"/>
</dbReference>
<feature type="domain" description="Enoyl reductase (ER)" evidence="1">
    <location>
        <begin position="10"/>
        <end position="320"/>
    </location>
</feature>